<organism evidence="1 2">
    <name type="scientific">Anatilimnocola aggregata</name>
    <dbReference type="NCBI Taxonomy" id="2528021"/>
    <lineage>
        <taxon>Bacteria</taxon>
        <taxon>Pseudomonadati</taxon>
        <taxon>Planctomycetota</taxon>
        <taxon>Planctomycetia</taxon>
        <taxon>Pirellulales</taxon>
        <taxon>Pirellulaceae</taxon>
        <taxon>Anatilimnocola</taxon>
    </lineage>
</organism>
<dbReference type="AlphaFoldDB" id="A0A517YGT8"/>
<reference evidence="1 2" key="1">
    <citation type="submission" date="2019-02" db="EMBL/GenBank/DDBJ databases">
        <title>Deep-cultivation of Planctomycetes and their phenomic and genomic characterization uncovers novel biology.</title>
        <authorList>
            <person name="Wiegand S."/>
            <person name="Jogler M."/>
            <person name="Boedeker C."/>
            <person name="Pinto D."/>
            <person name="Vollmers J."/>
            <person name="Rivas-Marin E."/>
            <person name="Kohn T."/>
            <person name="Peeters S.H."/>
            <person name="Heuer A."/>
            <person name="Rast P."/>
            <person name="Oberbeckmann S."/>
            <person name="Bunk B."/>
            <person name="Jeske O."/>
            <person name="Meyerdierks A."/>
            <person name="Storesund J.E."/>
            <person name="Kallscheuer N."/>
            <person name="Luecker S."/>
            <person name="Lage O.M."/>
            <person name="Pohl T."/>
            <person name="Merkel B.J."/>
            <person name="Hornburger P."/>
            <person name="Mueller R.-W."/>
            <person name="Bruemmer F."/>
            <person name="Labrenz M."/>
            <person name="Spormann A.M."/>
            <person name="Op den Camp H."/>
            <person name="Overmann J."/>
            <person name="Amann R."/>
            <person name="Jetten M.S.M."/>
            <person name="Mascher T."/>
            <person name="Medema M.H."/>
            <person name="Devos D.P."/>
            <person name="Kaster A.-K."/>
            <person name="Ovreas L."/>
            <person name="Rohde M."/>
            <person name="Galperin M.Y."/>
            <person name="Jogler C."/>
        </authorList>
    </citation>
    <scope>NUCLEOTIDE SEQUENCE [LARGE SCALE GENOMIC DNA]</scope>
    <source>
        <strain evidence="1 2">ETA_A8</strain>
    </source>
</reference>
<evidence type="ECO:0000313" key="2">
    <source>
        <dbReference type="Proteomes" id="UP000315017"/>
    </source>
</evidence>
<dbReference type="RefSeq" id="WP_145093258.1">
    <property type="nucleotide sequence ID" value="NZ_CP036274.1"/>
</dbReference>
<evidence type="ECO:0000313" key="1">
    <source>
        <dbReference type="EMBL" id="QDU29446.1"/>
    </source>
</evidence>
<protein>
    <submittedName>
        <fullName evidence="1">Uncharacterized protein</fullName>
    </submittedName>
</protein>
<dbReference type="KEGG" id="aagg:ETAA8_45560"/>
<proteinExistence type="predicted"/>
<name>A0A517YGT8_9BACT</name>
<dbReference type="EMBL" id="CP036274">
    <property type="protein sequence ID" value="QDU29446.1"/>
    <property type="molecule type" value="Genomic_DNA"/>
</dbReference>
<keyword evidence="2" id="KW-1185">Reference proteome</keyword>
<sequence length="118" mass="13244">MTAAVNHDWEQLAKTPAIVEKNIIGGDGTYSLFLADGHYWLVPQEGSNSHNHEPLLCEVDEVKVLDDDARQYGEVVICGFATDDQCQPLGPMQVCNIDEWFDQQAKEDARKKKGRAIR</sequence>
<dbReference type="Proteomes" id="UP000315017">
    <property type="component" value="Chromosome"/>
</dbReference>
<accession>A0A517YGT8</accession>
<gene>
    <name evidence="1" type="ORF">ETAA8_45560</name>
</gene>